<dbReference type="EC" id="3.4.21.89" evidence="5"/>
<proteinExistence type="predicted"/>
<dbReference type="GO" id="GO:0009003">
    <property type="term" value="F:signal peptidase activity"/>
    <property type="evidence" value="ECO:0007669"/>
    <property type="project" value="UniProtKB-EC"/>
</dbReference>
<evidence type="ECO:0000256" key="1">
    <source>
        <dbReference type="ARBA" id="ARBA00004370"/>
    </source>
</evidence>
<feature type="region of interest" description="Disordered" evidence="6">
    <location>
        <begin position="176"/>
        <end position="203"/>
    </location>
</feature>
<comment type="subcellular location">
    <subcellularLocation>
        <location evidence="1">Membrane</location>
    </subcellularLocation>
</comment>
<evidence type="ECO:0000256" key="7">
    <source>
        <dbReference type="SAM" id="Phobius"/>
    </source>
</evidence>
<dbReference type="GO" id="GO:0004252">
    <property type="term" value="F:serine-type endopeptidase activity"/>
    <property type="evidence" value="ECO:0007669"/>
    <property type="project" value="UniProtKB-UniRule"/>
</dbReference>
<dbReference type="RefSeq" id="WP_170856599.1">
    <property type="nucleotide sequence ID" value="NZ_FNOT01000001.1"/>
</dbReference>
<feature type="transmembrane region" description="Helical" evidence="7">
    <location>
        <begin position="51"/>
        <end position="73"/>
    </location>
</feature>
<dbReference type="CDD" id="cd06530">
    <property type="entry name" value="S26_SPase_I"/>
    <property type="match status" value="1"/>
</dbReference>
<keyword evidence="4 7" id="KW-0472">Membrane</keyword>
<evidence type="ECO:0000313" key="8">
    <source>
        <dbReference type="EMBL" id="SDX44362.1"/>
    </source>
</evidence>
<evidence type="ECO:0000256" key="6">
    <source>
        <dbReference type="SAM" id="MobiDB-lite"/>
    </source>
</evidence>
<dbReference type="Proteomes" id="UP000198921">
    <property type="component" value="Unassembled WGS sequence"/>
</dbReference>
<dbReference type="InterPro" id="IPR001733">
    <property type="entry name" value="Peptidase_S26B"/>
</dbReference>
<gene>
    <name evidence="8" type="ORF">SAMN05660209_00533</name>
</gene>
<evidence type="ECO:0000256" key="4">
    <source>
        <dbReference type="ARBA" id="ARBA00023136"/>
    </source>
</evidence>
<feature type="transmembrane region" description="Helical" evidence="7">
    <location>
        <begin position="23"/>
        <end position="45"/>
    </location>
</feature>
<evidence type="ECO:0000256" key="3">
    <source>
        <dbReference type="ARBA" id="ARBA00022989"/>
    </source>
</evidence>
<evidence type="ECO:0000256" key="5">
    <source>
        <dbReference type="NCBIfam" id="TIGR02228"/>
    </source>
</evidence>
<reference evidence="9" key="1">
    <citation type="submission" date="2016-10" db="EMBL/GenBank/DDBJ databases">
        <authorList>
            <person name="Varghese N."/>
            <person name="Submissions S."/>
        </authorList>
    </citation>
    <scope>NUCLEOTIDE SEQUENCE [LARGE SCALE GENOMIC DNA]</scope>
    <source>
        <strain evidence="9">DSM 45422</strain>
    </source>
</reference>
<organism evidence="8 9">
    <name type="scientific">Geodermatophilus africanus</name>
    <dbReference type="NCBI Taxonomy" id="1137993"/>
    <lineage>
        <taxon>Bacteria</taxon>
        <taxon>Bacillati</taxon>
        <taxon>Actinomycetota</taxon>
        <taxon>Actinomycetes</taxon>
        <taxon>Geodermatophilales</taxon>
        <taxon>Geodermatophilaceae</taxon>
        <taxon>Geodermatophilus</taxon>
    </lineage>
</organism>
<feature type="transmembrane region" description="Helical" evidence="7">
    <location>
        <begin position="159"/>
        <end position="176"/>
    </location>
</feature>
<name>A0A1H3BQW8_9ACTN</name>
<keyword evidence="9" id="KW-1185">Reference proteome</keyword>
<dbReference type="GO" id="GO:0006465">
    <property type="term" value="P:signal peptide processing"/>
    <property type="evidence" value="ECO:0007669"/>
    <property type="project" value="UniProtKB-UniRule"/>
</dbReference>
<feature type="compositionally biased region" description="Low complexity" evidence="6">
    <location>
        <begin position="187"/>
        <end position="200"/>
    </location>
</feature>
<dbReference type="InterPro" id="IPR036286">
    <property type="entry name" value="LexA/Signal_pep-like_sf"/>
</dbReference>
<sequence length="226" mass="22909">MPSPASAPDAPTCSLAVHTVRRVVSWVLGLVLLAGTGAALGVVVYPVVTGGAALAVLTGSMTPGLPVGAMVFTKPVTDPAALRVGDVITFVREPGSPELVTHRIIAVDDSGDMPVFATQGDANNAPDLDPVPASSVRGELWFSVAELGRAAAVLHSPKGLGFLVVLVCAVLAVAPGPEPERKRPEDTAAGPTGEPPATARADVDTVHVQLVRPAVPPSPARIGLLD</sequence>
<dbReference type="NCBIfam" id="TIGR02228">
    <property type="entry name" value="sigpep_I_arch"/>
    <property type="match status" value="1"/>
</dbReference>
<evidence type="ECO:0000256" key="2">
    <source>
        <dbReference type="ARBA" id="ARBA00022692"/>
    </source>
</evidence>
<protein>
    <recommendedName>
        <fullName evidence="5">Signal peptidase I</fullName>
        <ecNumber evidence="5">3.4.21.89</ecNumber>
    </recommendedName>
</protein>
<dbReference type="EMBL" id="FNOT01000001">
    <property type="protein sequence ID" value="SDX44362.1"/>
    <property type="molecule type" value="Genomic_DNA"/>
</dbReference>
<evidence type="ECO:0000313" key="9">
    <source>
        <dbReference type="Proteomes" id="UP000198921"/>
    </source>
</evidence>
<dbReference type="SUPFAM" id="SSF51306">
    <property type="entry name" value="LexA/Signal peptidase"/>
    <property type="match status" value="1"/>
</dbReference>
<dbReference type="InterPro" id="IPR019533">
    <property type="entry name" value="Peptidase_S26"/>
</dbReference>
<keyword evidence="3 7" id="KW-1133">Transmembrane helix</keyword>
<keyword evidence="2 7" id="KW-0812">Transmembrane</keyword>
<dbReference type="STRING" id="1137993.SAMN05660209_00533"/>
<dbReference type="AlphaFoldDB" id="A0A1H3BQW8"/>
<dbReference type="GO" id="GO:0016020">
    <property type="term" value="C:membrane"/>
    <property type="evidence" value="ECO:0007669"/>
    <property type="project" value="UniProtKB-SubCell"/>
</dbReference>
<accession>A0A1H3BQW8</accession>